<evidence type="ECO:0000313" key="17">
    <source>
        <dbReference type="Proteomes" id="UP000789831"/>
    </source>
</evidence>
<keyword evidence="8" id="KW-0378">Hydrolase</keyword>
<protein>
    <recommendedName>
        <fullName evidence="5">Acyl-protein thioesterase 1</fullName>
        <ecNumber evidence="4">3.1.2.22</ecNumber>
    </recommendedName>
    <alternativeName>
        <fullName evidence="13">Palmitoyl-protein hydrolase</fullName>
    </alternativeName>
</protein>
<evidence type="ECO:0000256" key="8">
    <source>
        <dbReference type="ARBA" id="ARBA00022801"/>
    </source>
</evidence>
<evidence type="ECO:0000256" key="11">
    <source>
        <dbReference type="ARBA" id="ARBA00023242"/>
    </source>
</evidence>
<dbReference type="InterPro" id="IPR029058">
    <property type="entry name" value="AB_hydrolase_fold"/>
</dbReference>
<keyword evidence="7" id="KW-0963">Cytoplasm</keyword>
<evidence type="ECO:0000256" key="5">
    <source>
        <dbReference type="ARBA" id="ARBA00014923"/>
    </source>
</evidence>
<accession>A0A9N8YMS3</accession>
<dbReference type="PANTHER" id="PTHR10655">
    <property type="entry name" value="LYSOPHOSPHOLIPASE-RELATED"/>
    <property type="match status" value="1"/>
</dbReference>
<name>A0A9N8YMS3_9GLOM</name>
<evidence type="ECO:0000256" key="3">
    <source>
        <dbReference type="ARBA" id="ARBA00006499"/>
    </source>
</evidence>
<dbReference type="GO" id="GO:0006631">
    <property type="term" value="P:fatty acid metabolic process"/>
    <property type="evidence" value="ECO:0007669"/>
    <property type="project" value="UniProtKB-KW"/>
</dbReference>
<keyword evidence="10" id="KW-0443">Lipid metabolism</keyword>
<evidence type="ECO:0000256" key="2">
    <source>
        <dbReference type="ARBA" id="ARBA00004496"/>
    </source>
</evidence>
<dbReference type="FunFam" id="3.40.50.1820:FF:000276">
    <property type="entry name" value="Acyl-protein thioesterase 1"/>
    <property type="match status" value="1"/>
</dbReference>
<organism evidence="16 17">
    <name type="scientific">Ambispora gerdemannii</name>
    <dbReference type="NCBI Taxonomy" id="144530"/>
    <lineage>
        <taxon>Eukaryota</taxon>
        <taxon>Fungi</taxon>
        <taxon>Fungi incertae sedis</taxon>
        <taxon>Mucoromycota</taxon>
        <taxon>Glomeromycotina</taxon>
        <taxon>Glomeromycetes</taxon>
        <taxon>Archaeosporales</taxon>
        <taxon>Ambisporaceae</taxon>
        <taxon>Ambispora</taxon>
    </lineage>
</organism>
<dbReference type="SUPFAM" id="SSF53474">
    <property type="entry name" value="alpha/beta-Hydrolases"/>
    <property type="match status" value="1"/>
</dbReference>
<comment type="function">
    <text evidence="12">Hydrolyzes fatty acids from S-acylated cysteine residues in proteins with a strong preference for palmitoylated G-alpha proteins over other acyl substrates. Mediates the deacylation of G-alpha proteins such as GPA1 in vivo, but has weak or no activity toward palmitoylated Ras proteins. Has weak lysophospholipase activity in vitro; however such activity may not exist in vivo.</text>
</comment>
<comment type="catalytic activity">
    <reaction evidence="14">
        <text>S-hexadecanoyl-L-cysteinyl-[protein] + H2O = L-cysteinyl-[protein] + hexadecanoate + H(+)</text>
        <dbReference type="Rhea" id="RHEA:19233"/>
        <dbReference type="Rhea" id="RHEA-COMP:10131"/>
        <dbReference type="Rhea" id="RHEA-COMP:11032"/>
        <dbReference type="ChEBI" id="CHEBI:7896"/>
        <dbReference type="ChEBI" id="CHEBI:15377"/>
        <dbReference type="ChEBI" id="CHEBI:15378"/>
        <dbReference type="ChEBI" id="CHEBI:29950"/>
        <dbReference type="ChEBI" id="CHEBI:74151"/>
        <dbReference type="EC" id="3.1.2.22"/>
    </reaction>
</comment>
<evidence type="ECO:0000256" key="7">
    <source>
        <dbReference type="ARBA" id="ARBA00022490"/>
    </source>
</evidence>
<dbReference type="PANTHER" id="PTHR10655:SF17">
    <property type="entry name" value="LYSOPHOSPHOLIPASE-LIKE PROTEIN 1"/>
    <property type="match status" value="1"/>
</dbReference>
<keyword evidence="9" id="KW-0276">Fatty acid metabolism</keyword>
<comment type="similarity">
    <text evidence="3">Belongs to the AB hydrolase superfamily. AB hydrolase 2 family.</text>
</comment>
<dbReference type="OrthoDB" id="2418081at2759"/>
<gene>
    <name evidence="16" type="ORF">AGERDE_LOCUS313</name>
</gene>
<dbReference type="EC" id="3.1.2.22" evidence="4"/>
<dbReference type="Gene3D" id="3.40.50.1820">
    <property type="entry name" value="alpha/beta hydrolase"/>
    <property type="match status" value="1"/>
</dbReference>
<comment type="subcellular location">
    <subcellularLocation>
        <location evidence="2">Cytoplasm</location>
    </subcellularLocation>
    <subcellularLocation>
        <location evidence="1">Nucleus</location>
    </subcellularLocation>
</comment>
<evidence type="ECO:0000256" key="1">
    <source>
        <dbReference type="ARBA" id="ARBA00004123"/>
    </source>
</evidence>
<dbReference type="EMBL" id="CAJVPL010000015">
    <property type="protein sequence ID" value="CAG8434126.1"/>
    <property type="molecule type" value="Genomic_DNA"/>
</dbReference>
<evidence type="ECO:0000256" key="10">
    <source>
        <dbReference type="ARBA" id="ARBA00023098"/>
    </source>
</evidence>
<proteinExistence type="inferred from homology"/>
<evidence type="ECO:0000259" key="15">
    <source>
        <dbReference type="Pfam" id="PF02230"/>
    </source>
</evidence>
<dbReference type="InterPro" id="IPR003140">
    <property type="entry name" value="PLipase/COase/thioEstase"/>
</dbReference>
<dbReference type="Proteomes" id="UP000789831">
    <property type="component" value="Unassembled WGS sequence"/>
</dbReference>
<evidence type="ECO:0000256" key="6">
    <source>
        <dbReference type="ARBA" id="ARBA00022487"/>
    </source>
</evidence>
<keyword evidence="17" id="KW-1185">Reference proteome</keyword>
<reference evidence="16" key="1">
    <citation type="submission" date="2021-06" db="EMBL/GenBank/DDBJ databases">
        <authorList>
            <person name="Kallberg Y."/>
            <person name="Tangrot J."/>
            <person name="Rosling A."/>
        </authorList>
    </citation>
    <scope>NUCLEOTIDE SEQUENCE</scope>
    <source>
        <strain evidence="16">MT106</strain>
    </source>
</reference>
<dbReference type="GO" id="GO:0008474">
    <property type="term" value="F:palmitoyl-(protein) hydrolase activity"/>
    <property type="evidence" value="ECO:0007669"/>
    <property type="project" value="UniProtKB-EC"/>
</dbReference>
<evidence type="ECO:0000256" key="13">
    <source>
        <dbReference type="ARBA" id="ARBA00031195"/>
    </source>
</evidence>
<dbReference type="GO" id="GO:0052689">
    <property type="term" value="F:carboxylic ester hydrolase activity"/>
    <property type="evidence" value="ECO:0007669"/>
    <property type="project" value="UniProtKB-KW"/>
</dbReference>
<dbReference type="GO" id="GO:0005634">
    <property type="term" value="C:nucleus"/>
    <property type="evidence" value="ECO:0007669"/>
    <property type="project" value="UniProtKB-SubCell"/>
</dbReference>
<dbReference type="Pfam" id="PF02230">
    <property type="entry name" value="Abhydrolase_2"/>
    <property type="match status" value="1"/>
</dbReference>
<keyword evidence="6" id="KW-0719">Serine esterase</keyword>
<evidence type="ECO:0000256" key="14">
    <source>
        <dbReference type="ARBA" id="ARBA00047337"/>
    </source>
</evidence>
<dbReference type="InterPro" id="IPR050565">
    <property type="entry name" value="LYPA1-2/EST-like"/>
</dbReference>
<keyword evidence="11" id="KW-0539">Nucleus</keyword>
<sequence>MTQQLTAIVQKASRAHSATVFFFHGLGDSGSGWSPVGTQISREVPHVKFIFPNAPDKPITINGGAVMPAWYDIHALGDINNMMKSREDEQGLLASIAAANSLIREEIGSGIPSNRIVVGGFSQGGAMALAIGLTSEYPFAGIISLSGYIPCRKKILMMSTETNKKTPIFMGHGDWDMVVPHQFGKETSNLLQENGYSVNFKTYEGMGHSSDVEEIRNVTEFLKRVIPALN</sequence>
<dbReference type="AlphaFoldDB" id="A0A9N8YMS3"/>
<evidence type="ECO:0000256" key="4">
    <source>
        <dbReference type="ARBA" id="ARBA00012423"/>
    </source>
</evidence>
<evidence type="ECO:0000256" key="9">
    <source>
        <dbReference type="ARBA" id="ARBA00022832"/>
    </source>
</evidence>
<evidence type="ECO:0000313" key="16">
    <source>
        <dbReference type="EMBL" id="CAG8434126.1"/>
    </source>
</evidence>
<evidence type="ECO:0000256" key="12">
    <source>
        <dbReference type="ARBA" id="ARBA00029392"/>
    </source>
</evidence>
<dbReference type="GO" id="GO:0005737">
    <property type="term" value="C:cytoplasm"/>
    <property type="evidence" value="ECO:0007669"/>
    <property type="project" value="UniProtKB-SubCell"/>
</dbReference>
<feature type="domain" description="Phospholipase/carboxylesterase/thioesterase" evidence="15">
    <location>
        <begin position="7"/>
        <end position="225"/>
    </location>
</feature>
<comment type="caution">
    <text evidence="16">The sequence shown here is derived from an EMBL/GenBank/DDBJ whole genome shotgun (WGS) entry which is preliminary data.</text>
</comment>